<dbReference type="Proteomes" id="UP000325440">
    <property type="component" value="Unassembled WGS sequence"/>
</dbReference>
<dbReference type="OrthoDB" id="10059269at2759"/>
<keyword evidence="2" id="KW-1185">Reference proteome</keyword>
<evidence type="ECO:0000313" key="1">
    <source>
        <dbReference type="EMBL" id="VVC34230.1"/>
    </source>
</evidence>
<evidence type="ECO:0000313" key="2">
    <source>
        <dbReference type="Proteomes" id="UP000325440"/>
    </source>
</evidence>
<dbReference type="EMBL" id="CABPRJ010000988">
    <property type="protein sequence ID" value="VVC34230.1"/>
    <property type="molecule type" value="Genomic_DNA"/>
</dbReference>
<protein>
    <submittedName>
        <fullName evidence="1">Uncharacterized protein</fullName>
    </submittedName>
</protein>
<organism evidence="1 2">
    <name type="scientific">Cinara cedri</name>
    <dbReference type="NCBI Taxonomy" id="506608"/>
    <lineage>
        <taxon>Eukaryota</taxon>
        <taxon>Metazoa</taxon>
        <taxon>Ecdysozoa</taxon>
        <taxon>Arthropoda</taxon>
        <taxon>Hexapoda</taxon>
        <taxon>Insecta</taxon>
        <taxon>Pterygota</taxon>
        <taxon>Neoptera</taxon>
        <taxon>Paraneoptera</taxon>
        <taxon>Hemiptera</taxon>
        <taxon>Sternorrhyncha</taxon>
        <taxon>Aphidomorpha</taxon>
        <taxon>Aphidoidea</taxon>
        <taxon>Aphididae</taxon>
        <taxon>Lachninae</taxon>
        <taxon>Cinara</taxon>
    </lineage>
</organism>
<accession>A0A5E4MS71</accession>
<gene>
    <name evidence="1" type="ORF">CINCED_3A001014</name>
</gene>
<dbReference type="AlphaFoldDB" id="A0A5E4MS71"/>
<reference evidence="1 2" key="1">
    <citation type="submission" date="2019-08" db="EMBL/GenBank/DDBJ databases">
        <authorList>
            <person name="Alioto T."/>
            <person name="Alioto T."/>
            <person name="Gomez Garrido J."/>
        </authorList>
    </citation>
    <scope>NUCLEOTIDE SEQUENCE [LARGE SCALE GENOMIC DNA]</scope>
</reference>
<name>A0A5E4MS71_9HEMI</name>
<sequence length="242" mass="27964">MRPDTWSTAFRVAFVTLMLTNAVYTSKKQKRQLFREHLLPYFGGKIPDSAFLADRLSLNMLNKEGISVPDGVLFETRPKESFYQSSRNDPELSNSIVKMVHTSDGRFVPSEGQHSETDNEVETTYKILLPENVQNYQLPKFRPIPEPLQLPVRPQLYENALPVTPVRGQFGAPFFSMPQSWHLHNTHKPYIDQFSANKIINIQQNFNTIRLTGFMCDRSGKMYPDPETQCQVHIEILENQFL</sequence>
<proteinExistence type="predicted"/>